<keyword evidence="1" id="KW-0732">Signal</keyword>
<dbReference type="Proteomes" id="UP001595478">
    <property type="component" value="Unassembled WGS sequence"/>
</dbReference>
<dbReference type="PROSITE" id="PS50222">
    <property type="entry name" value="EF_HAND_2"/>
    <property type="match status" value="1"/>
</dbReference>
<dbReference type="Pfam" id="PF13202">
    <property type="entry name" value="EF-hand_5"/>
    <property type="match status" value="1"/>
</dbReference>
<dbReference type="InterPro" id="IPR018247">
    <property type="entry name" value="EF_Hand_1_Ca_BS"/>
</dbReference>
<dbReference type="InterPro" id="IPR002048">
    <property type="entry name" value="EF_hand_dom"/>
</dbReference>
<evidence type="ECO:0000256" key="1">
    <source>
        <dbReference type="SAM" id="SignalP"/>
    </source>
</evidence>
<feature type="signal peptide" evidence="1">
    <location>
        <begin position="1"/>
        <end position="23"/>
    </location>
</feature>
<comment type="caution">
    <text evidence="3">The sequence shown here is derived from an EMBL/GenBank/DDBJ whole genome shotgun (WGS) entry which is preliminary data.</text>
</comment>
<sequence length="77" mass="8410">MSILTKKMIMGTLLTFSCVMCFASSDLFESLDIDDSGTISVTEASVHSVLNEMFTTLDENADGELSFEEFSKAGLEQ</sequence>
<dbReference type="PROSITE" id="PS00018">
    <property type="entry name" value="EF_HAND_1"/>
    <property type="match status" value="1"/>
</dbReference>
<feature type="chain" id="PRO_5045769764" evidence="1">
    <location>
        <begin position="24"/>
        <end position="77"/>
    </location>
</feature>
<organism evidence="3 4">
    <name type="scientific">Agaribacter flavus</name>
    <dbReference type="NCBI Taxonomy" id="1902781"/>
    <lineage>
        <taxon>Bacteria</taxon>
        <taxon>Pseudomonadati</taxon>
        <taxon>Pseudomonadota</taxon>
        <taxon>Gammaproteobacteria</taxon>
        <taxon>Alteromonadales</taxon>
        <taxon>Alteromonadaceae</taxon>
        <taxon>Agaribacter</taxon>
    </lineage>
</organism>
<proteinExistence type="predicted"/>
<evidence type="ECO:0000313" key="3">
    <source>
        <dbReference type="EMBL" id="MFC3123060.1"/>
    </source>
</evidence>
<dbReference type="InterPro" id="IPR011992">
    <property type="entry name" value="EF-hand-dom_pair"/>
</dbReference>
<dbReference type="Pfam" id="PF13833">
    <property type="entry name" value="EF-hand_8"/>
    <property type="match status" value="1"/>
</dbReference>
<accession>A0ABV7FSD1</accession>
<keyword evidence="4" id="KW-1185">Reference proteome</keyword>
<dbReference type="SUPFAM" id="SSF47473">
    <property type="entry name" value="EF-hand"/>
    <property type="match status" value="1"/>
</dbReference>
<feature type="domain" description="EF-hand" evidence="2">
    <location>
        <begin position="45"/>
        <end position="77"/>
    </location>
</feature>
<evidence type="ECO:0000259" key="2">
    <source>
        <dbReference type="PROSITE" id="PS50222"/>
    </source>
</evidence>
<gene>
    <name evidence="3" type="ORF">ACFOHL_15660</name>
</gene>
<reference evidence="4" key="1">
    <citation type="journal article" date="2019" name="Int. J. Syst. Evol. Microbiol.">
        <title>The Global Catalogue of Microorganisms (GCM) 10K type strain sequencing project: providing services to taxonomists for standard genome sequencing and annotation.</title>
        <authorList>
            <consortium name="The Broad Institute Genomics Platform"/>
            <consortium name="The Broad Institute Genome Sequencing Center for Infectious Disease"/>
            <person name="Wu L."/>
            <person name="Ma J."/>
        </authorList>
    </citation>
    <scope>NUCLEOTIDE SEQUENCE [LARGE SCALE GENOMIC DNA]</scope>
    <source>
        <strain evidence="4">KCTC 52473</strain>
    </source>
</reference>
<dbReference type="RefSeq" id="WP_376921182.1">
    <property type="nucleotide sequence ID" value="NZ_JBHRSW010000047.1"/>
</dbReference>
<evidence type="ECO:0000313" key="4">
    <source>
        <dbReference type="Proteomes" id="UP001595478"/>
    </source>
</evidence>
<dbReference type="PROSITE" id="PS51257">
    <property type="entry name" value="PROKAR_LIPOPROTEIN"/>
    <property type="match status" value="1"/>
</dbReference>
<dbReference type="Gene3D" id="1.10.238.10">
    <property type="entry name" value="EF-hand"/>
    <property type="match status" value="1"/>
</dbReference>
<name>A0ABV7FSD1_9ALTE</name>
<dbReference type="EMBL" id="JBHRSW010000047">
    <property type="protein sequence ID" value="MFC3123060.1"/>
    <property type="molecule type" value="Genomic_DNA"/>
</dbReference>
<protein>
    <submittedName>
        <fullName evidence="3">EF-hand domain-containing protein</fullName>
    </submittedName>
</protein>